<dbReference type="InterPro" id="IPR028994">
    <property type="entry name" value="Integrin_alpha_N"/>
</dbReference>
<reference evidence="5" key="1">
    <citation type="submission" date="2016-10" db="EMBL/GenBank/DDBJ databases">
        <authorList>
            <person name="Varghese N."/>
            <person name="Submissions S."/>
        </authorList>
    </citation>
    <scope>NUCLEOTIDE SEQUENCE [LARGE SCALE GENOMIC DNA]</scope>
    <source>
        <strain evidence="5">DSM 15282</strain>
    </source>
</reference>
<dbReference type="AlphaFoldDB" id="A0A1I5J3C7"/>
<sequence>MSTNNSKIFSKSLFWMLMGLCLLSISGHAQENFEAKYQQLKASKSRVNFKNQLTEDQYNNILRYEYFYNGGGVAVGDLDNDGLDDIFFTGNMVPNRLYKNLGGLKFEDLTKSAGIGGKNSWATGVSMVDINADGLLDIYVSYSGKGDEQSRKNELWINLGGFEFEEKAEEYGIADPSNSTQALFFDFDRDGDLDLYLLNHHIQVINELEFDEVKLLRHPTAGDKLYRNDNGKFTDISQSAGIKGSALGFGLAVIASDINGDGWTDLLVTNDYIEPDYLYINQKDGTFKDELTTYFQHISHFSMGADIADINNDGLKDIYTLDMLPEDNRRQKLLYGPENYEQYALMIKKGFYHQNMRNMLQLNLGDGIFSEVGQLAEISNTDWSWSALFFDATNNGFKDLMVTNGYFRDYTNRDFLKYKGDYYFKQAVANQKADTLHLVTSMSSTPISNYFFQNLGDLNFKNRSNDWGFEEKGFSSGAAYSDLDNDGDLDLIVSNLNETAGIFENTGKKGNWIQFRLQGPELNPFGLGSEIKVFSKGSQQIQEHQVVRGFQSSSTYRVHFGLGENLSVDSVLISWPDGKVETIQNPKVNSINTLSYSNAITPHPKAAISKTFFSKVEKLPDFKPKPTGFNDFKRQPLMTVMPGAISPVLAKGDLNQDGIPEIFIGGTKGQSGMIFSFDGSTWSNYKGFRSSEEFTDAVAIFEDFNADGWLDLFIGSGGYHDYLSSDEALQDRLYLNDGTGKLSLQKNFTAYTLSTGTAQALDINQDGFLDLFVGGKVIPGRYPEIPLSKVLINDGSGVFSDQTDQYLPQNGKLGLIQTSINVDLNEDGFPDLVIAGEFMPITVLINQQGKSFINQTDQYFKDHISGWWTALHATDLDGDGDLDILAGNFGNNSQFKVNDEKKLRLYASDFDQNGSIDPILECYIGDEVYPFASRDELLDQMVSMRSKFTTYESYADAKLQDLFSQKDLEAAQILEANSLSSYVFENTGTGFIAKKLPTLAQAFPIFQIQTGDFDQDGYTDLLLGGNQRLTRIRIGNIDAGLGLVLKGNGKGDFQTTYPTESGLAIKGDIKSILSIEVAGKKFLLFGIHGQALELYQYHEK</sequence>
<keyword evidence="5" id="KW-1185">Reference proteome</keyword>
<dbReference type="InterPro" id="IPR011519">
    <property type="entry name" value="UnbV_ASPIC"/>
</dbReference>
<feature type="signal peptide" evidence="2">
    <location>
        <begin position="1"/>
        <end position="29"/>
    </location>
</feature>
<dbReference type="InterPro" id="IPR027039">
    <property type="entry name" value="Crtac1"/>
</dbReference>
<proteinExistence type="predicted"/>
<dbReference type="Gene3D" id="2.130.10.130">
    <property type="entry name" value="Integrin alpha, N-terminal"/>
    <property type="match status" value="3"/>
</dbReference>
<dbReference type="Proteomes" id="UP000199564">
    <property type="component" value="Unassembled WGS sequence"/>
</dbReference>
<dbReference type="STRING" id="226506.SAMN04488519_11133"/>
<feature type="chain" id="PRO_5011705256" evidence="2">
    <location>
        <begin position="30"/>
        <end position="1100"/>
    </location>
</feature>
<accession>A0A1I5J3C7</accession>
<dbReference type="InterPro" id="IPR013517">
    <property type="entry name" value="FG-GAP"/>
</dbReference>
<evidence type="ECO:0000313" key="5">
    <source>
        <dbReference type="Proteomes" id="UP000199564"/>
    </source>
</evidence>
<dbReference type="Pfam" id="PF07593">
    <property type="entry name" value="UnbV_ASPIC"/>
    <property type="match status" value="1"/>
</dbReference>
<dbReference type="SUPFAM" id="SSF69318">
    <property type="entry name" value="Integrin alpha N-terminal domain"/>
    <property type="match status" value="3"/>
</dbReference>
<evidence type="ECO:0000256" key="1">
    <source>
        <dbReference type="ARBA" id="ARBA00022729"/>
    </source>
</evidence>
<feature type="domain" description="ASPIC/UnbV" evidence="3">
    <location>
        <begin position="526"/>
        <end position="590"/>
    </location>
</feature>
<dbReference type="EMBL" id="FOVW01000011">
    <property type="protein sequence ID" value="SFO67120.1"/>
    <property type="molecule type" value="Genomic_DNA"/>
</dbReference>
<evidence type="ECO:0000313" key="4">
    <source>
        <dbReference type="EMBL" id="SFO67120.1"/>
    </source>
</evidence>
<organism evidence="4 5">
    <name type="scientific">Algoriphagus ornithinivorans</name>
    <dbReference type="NCBI Taxonomy" id="226506"/>
    <lineage>
        <taxon>Bacteria</taxon>
        <taxon>Pseudomonadati</taxon>
        <taxon>Bacteroidota</taxon>
        <taxon>Cytophagia</taxon>
        <taxon>Cytophagales</taxon>
        <taxon>Cyclobacteriaceae</taxon>
        <taxon>Algoriphagus</taxon>
    </lineage>
</organism>
<dbReference type="Pfam" id="PF13517">
    <property type="entry name" value="FG-GAP_3"/>
    <property type="match status" value="4"/>
</dbReference>
<dbReference type="PANTHER" id="PTHR16026:SF0">
    <property type="entry name" value="CARTILAGE ACIDIC PROTEIN 1"/>
    <property type="match status" value="1"/>
</dbReference>
<dbReference type="PANTHER" id="PTHR16026">
    <property type="entry name" value="CARTILAGE ACIDIC PROTEIN 1"/>
    <property type="match status" value="1"/>
</dbReference>
<name>A0A1I5J3C7_9BACT</name>
<evidence type="ECO:0000259" key="3">
    <source>
        <dbReference type="Pfam" id="PF07593"/>
    </source>
</evidence>
<dbReference type="RefSeq" id="WP_091655294.1">
    <property type="nucleotide sequence ID" value="NZ_FOVW01000011.1"/>
</dbReference>
<keyword evidence="1 2" id="KW-0732">Signal</keyword>
<evidence type="ECO:0000256" key="2">
    <source>
        <dbReference type="SAM" id="SignalP"/>
    </source>
</evidence>
<protein>
    <submittedName>
        <fullName evidence="4">Repeat domain-containing protein</fullName>
    </submittedName>
</protein>
<gene>
    <name evidence="4" type="ORF">SAMN04488519_11133</name>
</gene>